<protein>
    <recommendedName>
        <fullName evidence="7">C2H2-type domain-containing protein</fullName>
    </recommendedName>
</protein>
<dbReference type="AlphaFoldDB" id="A0AAQ4ER60"/>
<dbReference type="InterPro" id="IPR036236">
    <property type="entry name" value="Znf_C2H2_sf"/>
</dbReference>
<evidence type="ECO:0000259" key="7">
    <source>
        <dbReference type="PROSITE" id="PS50157"/>
    </source>
</evidence>
<feature type="region of interest" description="Disordered" evidence="6">
    <location>
        <begin position="28"/>
        <end position="47"/>
    </location>
</feature>
<evidence type="ECO:0000256" key="4">
    <source>
        <dbReference type="ARBA" id="ARBA00022833"/>
    </source>
</evidence>
<keyword evidence="1" id="KW-0479">Metal-binding</keyword>
<dbReference type="Proteomes" id="UP001321473">
    <property type="component" value="Unassembled WGS sequence"/>
</dbReference>
<evidence type="ECO:0000256" key="2">
    <source>
        <dbReference type="ARBA" id="ARBA00022737"/>
    </source>
</evidence>
<dbReference type="SMART" id="SM00355">
    <property type="entry name" value="ZnF_C2H2"/>
    <property type="match status" value="4"/>
</dbReference>
<dbReference type="Gene3D" id="3.30.160.60">
    <property type="entry name" value="Classic Zinc Finger"/>
    <property type="match status" value="2"/>
</dbReference>
<keyword evidence="4" id="KW-0862">Zinc</keyword>
<organism evidence="8 9">
    <name type="scientific">Amblyomma americanum</name>
    <name type="common">Lone star tick</name>
    <dbReference type="NCBI Taxonomy" id="6943"/>
    <lineage>
        <taxon>Eukaryota</taxon>
        <taxon>Metazoa</taxon>
        <taxon>Ecdysozoa</taxon>
        <taxon>Arthropoda</taxon>
        <taxon>Chelicerata</taxon>
        <taxon>Arachnida</taxon>
        <taxon>Acari</taxon>
        <taxon>Parasitiformes</taxon>
        <taxon>Ixodida</taxon>
        <taxon>Ixodoidea</taxon>
        <taxon>Ixodidae</taxon>
        <taxon>Amblyomminae</taxon>
        <taxon>Amblyomma</taxon>
    </lineage>
</organism>
<keyword evidence="3 5" id="KW-0863">Zinc-finger</keyword>
<dbReference type="Pfam" id="PF00096">
    <property type="entry name" value="zf-C2H2"/>
    <property type="match status" value="1"/>
</dbReference>
<keyword evidence="2" id="KW-0677">Repeat</keyword>
<evidence type="ECO:0000256" key="6">
    <source>
        <dbReference type="SAM" id="MobiDB-lite"/>
    </source>
</evidence>
<name>A0AAQ4ER60_AMBAM</name>
<proteinExistence type="predicted"/>
<dbReference type="PANTHER" id="PTHR24379">
    <property type="entry name" value="KRAB AND ZINC FINGER DOMAIN-CONTAINING"/>
    <property type="match status" value="1"/>
</dbReference>
<dbReference type="InterPro" id="IPR013087">
    <property type="entry name" value="Znf_C2H2_type"/>
</dbReference>
<evidence type="ECO:0000313" key="9">
    <source>
        <dbReference type="Proteomes" id="UP001321473"/>
    </source>
</evidence>
<dbReference type="EMBL" id="JARKHS020012085">
    <property type="protein sequence ID" value="KAK8777209.1"/>
    <property type="molecule type" value="Genomic_DNA"/>
</dbReference>
<dbReference type="GO" id="GO:0008270">
    <property type="term" value="F:zinc ion binding"/>
    <property type="evidence" value="ECO:0007669"/>
    <property type="project" value="UniProtKB-KW"/>
</dbReference>
<keyword evidence="9" id="KW-1185">Reference proteome</keyword>
<reference evidence="8 9" key="1">
    <citation type="journal article" date="2023" name="Arcadia Sci">
        <title>De novo assembly of a long-read Amblyomma americanum tick genome.</title>
        <authorList>
            <person name="Chou S."/>
            <person name="Poskanzer K.E."/>
            <person name="Rollins M."/>
            <person name="Thuy-Boun P.S."/>
        </authorList>
    </citation>
    <scope>NUCLEOTIDE SEQUENCE [LARGE SCALE GENOMIC DNA]</scope>
    <source>
        <strain evidence="8">F_SG_1</strain>
        <tissue evidence="8">Salivary glands</tissue>
    </source>
</reference>
<accession>A0AAQ4ER60</accession>
<comment type="caution">
    <text evidence="8">The sequence shown here is derived from an EMBL/GenBank/DDBJ whole genome shotgun (WGS) entry which is preliminary data.</text>
</comment>
<evidence type="ECO:0000256" key="1">
    <source>
        <dbReference type="ARBA" id="ARBA00022723"/>
    </source>
</evidence>
<feature type="domain" description="C2H2-type" evidence="7">
    <location>
        <begin position="215"/>
        <end position="242"/>
    </location>
</feature>
<feature type="domain" description="C2H2-type" evidence="7">
    <location>
        <begin position="158"/>
        <end position="185"/>
    </location>
</feature>
<dbReference type="SUPFAM" id="SSF57667">
    <property type="entry name" value="beta-beta-alpha zinc fingers"/>
    <property type="match status" value="2"/>
</dbReference>
<dbReference type="PROSITE" id="PS50157">
    <property type="entry name" value="ZINC_FINGER_C2H2_2"/>
    <property type="match status" value="3"/>
</dbReference>
<evidence type="ECO:0000313" key="8">
    <source>
        <dbReference type="EMBL" id="KAK8777209.1"/>
    </source>
</evidence>
<evidence type="ECO:0000256" key="5">
    <source>
        <dbReference type="PROSITE-ProRule" id="PRU00042"/>
    </source>
</evidence>
<dbReference type="PANTHER" id="PTHR24379:SF121">
    <property type="entry name" value="C2H2-TYPE DOMAIN-CONTAINING PROTEIN"/>
    <property type="match status" value="1"/>
</dbReference>
<sequence>MNANTIQVQPTTENEAALEPFRCFPPGTCPRESPRKPGPPDAPCTKRERPRVMYYKPNSRFPLPAEPVAQDVCCLIGRSCIPVSRNTVKQYDHHIDNLDAEGTVMASQAAAKVRQAAFITIGCSFRCDQCDFASRNEIVLTEHKKLFHQPCGPPPVRFECQHCRASFRRQDRLLCHLQKHTGNGSFDCYLCPGTFASEQNLVRHVKTTHGSAESFHCYLCQSKFSRKDNLLVHVRKHLSDTSRC</sequence>
<dbReference type="PROSITE" id="PS00028">
    <property type="entry name" value="ZINC_FINGER_C2H2_1"/>
    <property type="match status" value="3"/>
</dbReference>
<feature type="domain" description="C2H2-type" evidence="7">
    <location>
        <begin position="186"/>
        <end position="214"/>
    </location>
</feature>
<gene>
    <name evidence="8" type="ORF">V5799_029447</name>
</gene>
<evidence type="ECO:0000256" key="3">
    <source>
        <dbReference type="ARBA" id="ARBA00022771"/>
    </source>
</evidence>